<keyword evidence="1" id="KW-0472">Membrane</keyword>
<keyword evidence="3" id="KW-1185">Reference proteome</keyword>
<keyword evidence="1" id="KW-0812">Transmembrane</keyword>
<protein>
    <submittedName>
        <fullName evidence="2">Uncharacterized protein</fullName>
    </submittedName>
</protein>
<dbReference type="Proteomes" id="UP000054843">
    <property type="component" value="Unassembled WGS sequence"/>
</dbReference>
<accession>A0A0V1MY29</accession>
<feature type="transmembrane region" description="Helical" evidence="1">
    <location>
        <begin position="66"/>
        <end position="83"/>
    </location>
</feature>
<organism evidence="2 3">
    <name type="scientific">Trichinella papuae</name>
    <dbReference type="NCBI Taxonomy" id="268474"/>
    <lineage>
        <taxon>Eukaryota</taxon>
        <taxon>Metazoa</taxon>
        <taxon>Ecdysozoa</taxon>
        <taxon>Nematoda</taxon>
        <taxon>Enoplea</taxon>
        <taxon>Dorylaimia</taxon>
        <taxon>Trichinellida</taxon>
        <taxon>Trichinellidae</taxon>
        <taxon>Trichinella</taxon>
    </lineage>
</organism>
<proteinExistence type="predicted"/>
<evidence type="ECO:0000313" key="3">
    <source>
        <dbReference type="Proteomes" id="UP000054843"/>
    </source>
</evidence>
<keyword evidence="1" id="KW-1133">Transmembrane helix</keyword>
<sequence>MPAALINLITTRFIFRFTSETINQWLDIDLLQNCVSVEIFLSYQFVVCGMFQIQAQQAEVQFCSRLNLLAAIFFILSTVLAVLSKCKEIYKTTVLLNLQHA</sequence>
<name>A0A0V1MY29_9BILA</name>
<comment type="caution">
    <text evidence="2">The sequence shown here is derived from an EMBL/GenBank/DDBJ whole genome shotgun (WGS) entry which is preliminary data.</text>
</comment>
<evidence type="ECO:0000256" key="1">
    <source>
        <dbReference type="SAM" id="Phobius"/>
    </source>
</evidence>
<dbReference type="AlphaFoldDB" id="A0A0V1MY29"/>
<reference evidence="2 3" key="1">
    <citation type="submission" date="2015-01" db="EMBL/GenBank/DDBJ databases">
        <title>Evolution of Trichinella species and genotypes.</title>
        <authorList>
            <person name="Korhonen P.K."/>
            <person name="Edoardo P."/>
            <person name="Giuseppe L.R."/>
            <person name="Gasser R.B."/>
        </authorList>
    </citation>
    <scope>NUCLEOTIDE SEQUENCE [LARGE SCALE GENOMIC DNA]</scope>
    <source>
        <strain evidence="2">ISS1980</strain>
    </source>
</reference>
<evidence type="ECO:0000313" key="2">
    <source>
        <dbReference type="EMBL" id="KRZ76665.1"/>
    </source>
</evidence>
<gene>
    <name evidence="2" type="ORF">T10_13706</name>
</gene>
<dbReference type="EMBL" id="JYDO01000026">
    <property type="protein sequence ID" value="KRZ76665.1"/>
    <property type="molecule type" value="Genomic_DNA"/>
</dbReference>